<dbReference type="PANTHER" id="PTHR33406:SF11">
    <property type="entry name" value="MEMBRANE PROTEIN SCO6666-RELATED"/>
    <property type="match status" value="1"/>
</dbReference>
<comment type="subcellular location">
    <subcellularLocation>
        <location evidence="1">Cell membrane</location>
        <topology evidence="1">Multi-pass membrane protein</topology>
    </subcellularLocation>
</comment>
<comment type="caution">
    <text evidence="9">The sequence shown here is derived from an EMBL/GenBank/DDBJ whole genome shotgun (WGS) entry which is preliminary data.</text>
</comment>
<proteinExistence type="inferred from homology"/>
<evidence type="ECO:0000256" key="1">
    <source>
        <dbReference type="ARBA" id="ARBA00004651"/>
    </source>
</evidence>
<dbReference type="PANTHER" id="PTHR33406">
    <property type="entry name" value="MEMBRANE PROTEIN MJ1562-RELATED"/>
    <property type="match status" value="1"/>
</dbReference>
<keyword evidence="6 7" id="KW-0472">Membrane</keyword>
<feature type="transmembrane region" description="Helical" evidence="7">
    <location>
        <begin position="368"/>
        <end position="388"/>
    </location>
</feature>
<evidence type="ECO:0000256" key="6">
    <source>
        <dbReference type="ARBA" id="ARBA00023136"/>
    </source>
</evidence>
<dbReference type="InterPro" id="IPR004869">
    <property type="entry name" value="MMPL_dom"/>
</dbReference>
<dbReference type="PROSITE" id="PS50156">
    <property type="entry name" value="SSD"/>
    <property type="match status" value="1"/>
</dbReference>
<feature type="transmembrane region" description="Helical" evidence="7">
    <location>
        <begin position="542"/>
        <end position="561"/>
    </location>
</feature>
<comment type="similarity">
    <text evidence="2">Belongs to the resistance-nodulation-cell division (RND) (TC 2.A.6) family. MmpL subfamily.</text>
</comment>
<dbReference type="AlphaFoldDB" id="A0A9W6REG8"/>
<dbReference type="Proteomes" id="UP001165135">
    <property type="component" value="Unassembled WGS sequence"/>
</dbReference>
<dbReference type="RefSeq" id="WP_285617632.1">
    <property type="nucleotide sequence ID" value="NZ_BSTJ01000001.1"/>
</dbReference>
<feature type="transmembrane region" description="Helical" evidence="7">
    <location>
        <begin position="15"/>
        <end position="38"/>
    </location>
</feature>
<keyword evidence="4 7" id="KW-0812">Transmembrane</keyword>
<accession>A0A9W6REG8</accession>
<evidence type="ECO:0000256" key="5">
    <source>
        <dbReference type="ARBA" id="ARBA00022989"/>
    </source>
</evidence>
<evidence type="ECO:0000256" key="4">
    <source>
        <dbReference type="ARBA" id="ARBA00022692"/>
    </source>
</evidence>
<gene>
    <name evidence="9" type="ORF">Airi01_008340</name>
</gene>
<organism evidence="9 10">
    <name type="scientific">Actinoallomurus iriomotensis</name>
    <dbReference type="NCBI Taxonomy" id="478107"/>
    <lineage>
        <taxon>Bacteria</taxon>
        <taxon>Bacillati</taxon>
        <taxon>Actinomycetota</taxon>
        <taxon>Actinomycetes</taxon>
        <taxon>Streptosporangiales</taxon>
        <taxon>Thermomonosporaceae</taxon>
        <taxon>Actinoallomurus</taxon>
    </lineage>
</organism>
<dbReference type="SUPFAM" id="SSF82866">
    <property type="entry name" value="Multidrug efflux transporter AcrB transmembrane domain"/>
    <property type="match status" value="2"/>
</dbReference>
<dbReference type="Gene3D" id="1.20.1640.10">
    <property type="entry name" value="Multidrug efflux transporter AcrB transmembrane domain"/>
    <property type="match status" value="2"/>
</dbReference>
<dbReference type="GO" id="GO:0005886">
    <property type="term" value="C:plasma membrane"/>
    <property type="evidence" value="ECO:0007669"/>
    <property type="project" value="UniProtKB-SubCell"/>
</dbReference>
<reference evidence="9" key="1">
    <citation type="submission" date="2023-03" db="EMBL/GenBank/DDBJ databases">
        <title>Actinoallomurus iriomotensis NBRC 103681.</title>
        <authorList>
            <person name="Ichikawa N."/>
            <person name="Sato H."/>
            <person name="Tonouchi N."/>
        </authorList>
    </citation>
    <scope>NUCLEOTIDE SEQUENCE</scope>
    <source>
        <strain evidence="9">NBRC 103681</strain>
    </source>
</reference>
<feature type="transmembrane region" description="Helical" evidence="7">
    <location>
        <begin position="649"/>
        <end position="673"/>
    </location>
</feature>
<feature type="transmembrane region" description="Helical" evidence="7">
    <location>
        <begin position="307"/>
        <end position="330"/>
    </location>
</feature>
<feature type="transmembrane region" description="Helical" evidence="7">
    <location>
        <begin position="581"/>
        <end position="601"/>
    </location>
</feature>
<evidence type="ECO:0000259" key="8">
    <source>
        <dbReference type="PROSITE" id="PS50156"/>
    </source>
</evidence>
<feature type="transmembrane region" description="Helical" evidence="7">
    <location>
        <begin position="184"/>
        <end position="217"/>
    </location>
</feature>
<feature type="transmembrane region" description="Helical" evidence="7">
    <location>
        <begin position="512"/>
        <end position="535"/>
    </location>
</feature>
<feature type="domain" description="SSD" evidence="8">
    <location>
        <begin position="197"/>
        <end position="328"/>
    </location>
</feature>
<evidence type="ECO:0000256" key="2">
    <source>
        <dbReference type="ARBA" id="ARBA00010157"/>
    </source>
</evidence>
<evidence type="ECO:0000256" key="3">
    <source>
        <dbReference type="ARBA" id="ARBA00022475"/>
    </source>
</evidence>
<protein>
    <submittedName>
        <fullName evidence="9">Membrane protein</fullName>
    </submittedName>
</protein>
<dbReference type="InterPro" id="IPR000731">
    <property type="entry name" value="SSD"/>
</dbReference>
<evidence type="ECO:0000313" key="10">
    <source>
        <dbReference type="Proteomes" id="UP001165135"/>
    </source>
</evidence>
<keyword evidence="5 7" id="KW-1133">Transmembrane helix</keyword>
<feature type="transmembrane region" description="Helical" evidence="7">
    <location>
        <begin position="229"/>
        <end position="253"/>
    </location>
</feature>
<feature type="transmembrane region" description="Helical" evidence="7">
    <location>
        <begin position="622"/>
        <end position="643"/>
    </location>
</feature>
<feature type="transmembrane region" description="Helical" evidence="7">
    <location>
        <begin position="274"/>
        <end position="295"/>
    </location>
</feature>
<evidence type="ECO:0000313" key="9">
    <source>
        <dbReference type="EMBL" id="GLY72567.1"/>
    </source>
</evidence>
<dbReference type="EMBL" id="BSTJ01000001">
    <property type="protein sequence ID" value="GLY72567.1"/>
    <property type="molecule type" value="Genomic_DNA"/>
</dbReference>
<evidence type="ECO:0000256" key="7">
    <source>
        <dbReference type="SAM" id="Phobius"/>
    </source>
</evidence>
<dbReference type="InterPro" id="IPR050545">
    <property type="entry name" value="Mycobact_MmpL"/>
</dbReference>
<dbReference type="Pfam" id="PF03176">
    <property type="entry name" value="MMPL"/>
    <property type="match status" value="2"/>
</dbReference>
<sequence length="705" mass="74309">MFESLGRFVQRRRQWVIVGALVLIAAASVWGTGVFGALKNGGFDDPSSGSSHAAKIINDRIGPADDELVVLYESASATVDDPAFRAAVTGTLARLPSADVPHVTTYWNTGSPALVSHDRHATYAAIRLAGADLPDRLKTYDRIRDHLAAPGLRTFRGGVIGTNAELSRQTSAGLARAEMISTPILLLLLVVIFGSLVSALLPLAIGGVAILGAFTALRLITLATDVSTFAINIVTMLGLGLAIDYALFIVTRYREELRRTDSEREALVRTMATAGRTVAFSGITVAIALGGLLFFPQMFLRSMGLGGMAVVLVDMLAALTVLPALLALLGRRVDALRFGRRRRGENSRDERERGAWSRLAGSVMRRPVAYATGSVLVLLVLGAPFLGIRFGGIDVRALPPGAEPRTVSATLDRDFSHGALSPIDVVVAGDVAKADLDGYVGRLRGVRGVAGADVAGTGRSATHVAVRTPADPQSEQARDLVRRIRALPAPGQVYVGGQSAELVDLLSSLGHVLPWTALFVGVVTFALLFAALGSVVLPLKALVMNALSLSAAFGVMVWGFQDGHLAGLLGFTSTGAVEASQPVLILAVAFGLSMDYELFLLSRIREEWDRTGDNAAAVAAGLQRTGAIITNAALLLAVVIGAFTTSGIMFIKLIGVGLLTAVVVDATLVRALLVPATIRLLGRANWWLPSPLRRLHSRVALSEAG</sequence>
<keyword evidence="3" id="KW-1003">Cell membrane</keyword>
<name>A0A9W6REG8_9ACTN</name>